<feature type="transmembrane region" description="Helical" evidence="1">
    <location>
        <begin position="225"/>
        <end position="243"/>
    </location>
</feature>
<sequence precursor="true">MFGLITRVVRVRATLCYAVLLSAVAAVMVRMDPHMQTVLIKQASTNLHNLSHGRLGTLLGSAFVVDAGPIYYWLPGLVCLLAVVELLWGTGRLVLAFGVGHIGATLLVAAGLLTAVTLGWVPHSVVHSSDVGMSYGAMAVLGVLTAAIPQRWRPTWLGWWLSMAAVVAASGQSFTDMGHVVALLLGMALATRFRAPVRWTVPTAVLCGLGGSFGFLILGDGMVSLLTGTAWGALGALTCGAFARLRMRPVVPSCQSA</sequence>
<dbReference type="EMBL" id="CP003053">
    <property type="protein sequence ID" value="AFM17378.1"/>
    <property type="molecule type" value="Genomic_DNA"/>
</dbReference>
<dbReference type="PATRIC" id="fig|710421.3.peg.2604"/>
<dbReference type="HOGENOM" id="CLU_067786_0_0_11"/>
<gene>
    <name evidence="2" type="ordered locus">Mycch_2606</name>
</gene>
<keyword evidence="1" id="KW-0472">Membrane</keyword>
<dbReference type="AlphaFoldDB" id="I4BJC1"/>
<dbReference type="InterPro" id="IPR046862">
    <property type="entry name" value="Rhomboid_2"/>
</dbReference>
<feature type="transmembrane region" description="Helical" evidence="1">
    <location>
        <begin position="132"/>
        <end position="148"/>
    </location>
</feature>
<feature type="transmembrane region" description="Helical" evidence="1">
    <location>
        <begin position="95"/>
        <end position="120"/>
    </location>
</feature>
<reference evidence="2 3" key="1">
    <citation type="submission" date="2012-06" db="EMBL/GenBank/DDBJ databases">
        <title>Complete sequence of chromosome of Mycobacterium chubuense NBB4.</title>
        <authorList>
            <consortium name="US DOE Joint Genome Institute"/>
            <person name="Lucas S."/>
            <person name="Han J."/>
            <person name="Lapidus A."/>
            <person name="Cheng J.-F."/>
            <person name="Goodwin L."/>
            <person name="Pitluck S."/>
            <person name="Peters L."/>
            <person name="Mikhailova N."/>
            <person name="Teshima H."/>
            <person name="Detter J.C."/>
            <person name="Han C."/>
            <person name="Tapia R."/>
            <person name="Land M."/>
            <person name="Hauser L."/>
            <person name="Kyrpides N."/>
            <person name="Ivanova N."/>
            <person name="Pagani I."/>
            <person name="Mattes T."/>
            <person name="Holmes A."/>
            <person name="Rutledge P."/>
            <person name="Paulsen I."/>
            <person name="Coleman N."/>
            <person name="Woyke T."/>
        </authorList>
    </citation>
    <scope>NUCLEOTIDE SEQUENCE [LARGE SCALE GENOMIC DNA]</scope>
    <source>
        <strain evidence="2 3">NBB4</strain>
    </source>
</reference>
<accession>I4BJC1</accession>
<protein>
    <recommendedName>
        <fullName evidence="4">Transmembrane protein</fullName>
    </recommendedName>
</protein>
<evidence type="ECO:0000256" key="1">
    <source>
        <dbReference type="SAM" id="Phobius"/>
    </source>
</evidence>
<dbReference type="STRING" id="710421.Mycch_2606"/>
<feature type="transmembrane region" description="Helical" evidence="1">
    <location>
        <begin position="70"/>
        <end position="88"/>
    </location>
</feature>
<organism evidence="2 3">
    <name type="scientific">Mycolicibacterium chubuense (strain NBB4)</name>
    <name type="common">Mycobacterium chubuense</name>
    <dbReference type="NCBI Taxonomy" id="710421"/>
    <lineage>
        <taxon>Bacteria</taxon>
        <taxon>Bacillati</taxon>
        <taxon>Actinomycetota</taxon>
        <taxon>Actinomycetes</taxon>
        <taxon>Mycobacteriales</taxon>
        <taxon>Mycobacteriaceae</taxon>
        <taxon>Mycolicibacterium</taxon>
    </lineage>
</organism>
<dbReference type="Pfam" id="PF20401">
    <property type="entry name" value="Rhomboid_2"/>
    <property type="match status" value="1"/>
</dbReference>
<evidence type="ECO:0000313" key="2">
    <source>
        <dbReference type="EMBL" id="AFM17378.1"/>
    </source>
</evidence>
<keyword evidence="1" id="KW-0812">Transmembrane</keyword>
<dbReference type="KEGG" id="mcb:Mycch_2606"/>
<dbReference type="eggNOG" id="ENOG50334X6">
    <property type="taxonomic scope" value="Bacteria"/>
</dbReference>
<evidence type="ECO:0000313" key="3">
    <source>
        <dbReference type="Proteomes" id="UP000006057"/>
    </source>
</evidence>
<keyword evidence="3" id="KW-1185">Reference proteome</keyword>
<evidence type="ECO:0008006" key="4">
    <source>
        <dbReference type="Google" id="ProtNLM"/>
    </source>
</evidence>
<dbReference type="Proteomes" id="UP000006057">
    <property type="component" value="Chromosome"/>
</dbReference>
<name>I4BJC1_MYCCN</name>
<feature type="transmembrane region" description="Helical" evidence="1">
    <location>
        <begin position="200"/>
        <end position="219"/>
    </location>
</feature>
<proteinExistence type="predicted"/>
<keyword evidence="1" id="KW-1133">Transmembrane helix</keyword>